<dbReference type="Pfam" id="PF11848">
    <property type="entry name" value="DUF3368"/>
    <property type="match status" value="1"/>
</dbReference>
<dbReference type="PANTHER" id="PTHR39550:SF1">
    <property type="entry name" value="SLL0658 PROTEIN"/>
    <property type="match status" value="1"/>
</dbReference>
<sequence length="162" mass="18221">MKSAVSNSTALIAFGNVGKLEILREIYGEIYVPSAVNREVKTVDLPNWIKKVNIKSHASYDFLTNQNGLHPGESEAIILADELHRLYGVKALLLDENMARSIAKKMFKNQKYPKIHSVVHTSKIAEKKGLVRSHVSLVMELWRNGYEPTAEDKIALFKAGFK</sequence>
<organism evidence="1 2">
    <name type="scientific">Cytobacillus pseudoceanisediminis</name>
    <dbReference type="NCBI Taxonomy" id="3051614"/>
    <lineage>
        <taxon>Bacteria</taxon>
        <taxon>Bacillati</taxon>
        <taxon>Bacillota</taxon>
        <taxon>Bacilli</taxon>
        <taxon>Bacillales</taxon>
        <taxon>Bacillaceae</taxon>
        <taxon>Cytobacillus</taxon>
    </lineage>
</organism>
<accession>A0ABZ2ZQK2</accession>
<dbReference type="InterPro" id="IPR021799">
    <property type="entry name" value="PIN-like_prokaryotic"/>
</dbReference>
<dbReference type="EMBL" id="CP151651">
    <property type="protein sequence ID" value="WZP09052.1"/>
    <property type="molecule type" value="Genomic_DNA"/>
</dbReference>
<keyword evidence="2" id="KW-1185">Reference proteome</keyword>
<evidence type="ECO:0000313" key="2">
    <source>
        <dbReference type="Proteomes" id="UP001472074"/>
    </source>
</evidence>
<evidence type="ECO:0000313" key="1">
    <source>
        <dbReference type="EMBL" id="WZP09052.1"/>
    </source>
</evidence>
<dbReference type="RefSeq" id="WP_342026015.1">
    <property type="nucleotide sequence ID" value="NZ_CP151651.1"/>
</dbReference>
<reference evidence="1 2" key="1">
    <citation type="submission" date="2024-04" db="EMBL/GenBank/DDBJ databases">
        <title>Screening of coral probiotics and analysis of their probiotic properties.</title>
        <authorList>
            <person name="Wang S."/>
        </authorList>
    </citation>
    <scope>NUCLEOTIDE SEQUENCE [LARGE SCALE GENOMIC DNA]</scope>
    <source>
        <strain evidence="1 2">GXU-Z9</strain>
    </source>
</reference>
<dbReference type="PANTHER" id="PTHR39550">
    <property type="entry name" value="SLL0658 PROTEIN"/>
    <property type="match status" value="1"/>
</dbReference>
<dbReference type="Proteomes" id="UP001472074">
    <property type="component" value="Chromosome"/>
</dbReference>
<proteinExistence type="predicted"/>
<name>A0ABZ2ZQK2_9BACI</name>
<protein>
    <submittedName>
        <fullName evidence="1">Uncharacterized protein</fullName>
    </submittedName>
</protein>
<gene>
    <name evidence="1" type="ORF">AADC60_07980</name>
</gene>